<proteinExistence type="predicted"/>
<reference evidence="1" key="1">
    <citation type="journal article" date="2015" name="Nature">
        <title>Complex archaea that bridge the gap between prokaryotes and eukaryotes.</title>
        <authorList>
            <person name="Spang A."/>
            <person name="Saw J.H."/>
            <person name="Jorgensen S.L."/>
            <person name="Zaremba-Niedzwiedzka K."/>
            <person name="Martijn J."/>
            <person name="Lind A.E."/>
            <person name="van Eijk R."/>
            <person name="Schleper C."/>
            <person name="Guy L."/>
            <person name="Ettema T.J."/>
        </authorList>
    </citation>
    <scope>NUCLEOTIDE SEQUENCE</scope>
</reference>
<gene>
    <name evidence="1" type="ORF">LCGC14_0124750</name>
</gene>
<name>A0A0F9V621_9ZZZZ</name>
<accession>A0A0F9V621</accession>
<dbReference type="EMBL" id="LAZR01000039">
    <property type="protein sequence ID" value="KKO00701.1"/>
    <property type="molecule type" value="Genomic_DNA"/>
</dbReference>
<sequence>MEHKTVCQCQFRAHCATYGDSLIDTSRKGPAGLGCSNQTDEYRSRHCKAFACSYLSMVVADGFRQLAWQQQHASV</sequence>
<comment type="caution">
    <text evidence="1">The sequence shown here is derived from an EMBL/GenBank/DDBJ whole genome shotgun (WGS) entry which is preliminary data.</text>
</comment>
<protein>
    <submittedName>
        <fullName evidence="1">Uncharacterized protein</fullName>
    </submittedName>
</protein>
<dbReference type="AlphaFoldDB" id="A0A0F9V621"/>
<evidence type="ECO:0000313" key="1">
    <source>
        <dbReference type="EMBL" id="KKO00701.1"/>
    </source>
</evidence>
<organism evidence="1">
    <name type="scientific">marine sediment metagenome</name>
    <dbReference type="NCBI Taxonomy" id="412755"/>
    <lineage>
        <taxon>unclassified sequences</taxon>
        <taxon>metagenomes</taxon>
        <taxon>ecological metagenomes</taxon>
    </lineage>
</organism>